<dbReference type="InterPro" id="IPR000387">
    <property type="entry name" value="Tyr_Pase_dom"/>
</dbReference>
<feature type="domain" description="Tyrosine specific protein phosphatases" evidence="2">
    <location>
        <begin position="125"/>
        <end position="185"/>
    </location>
</feature>
<dbReference type="EMBL" id="MN740172">
    <property type="protein sequence ID" value="QHT91926.1"/>
    <property type="molecule type" value="Genomic_DNA"/>
</dbReference>
<reference evidence="3" key="1">
    <citation type="journal article" date="2020" name="Nature">
        <title>Giant virus diversity and host interactions through global metagenomics.</title>
        <authorList>
            <person name="Schulz F."/>
            <person name="Roux S."/>
            <person name="Paez-Espino D."/>
            <person name="Jungbluth S."/>
            <person name="Walsh D.A."/>
            <person name="Denef V.J."/>
            <person name="McMahon K.D."/>
            <person name="Konstantinidis K.T."/>
            <person name="Eloe-Fadrosh E.A."/>
            <person name="Kyrpides N.C."/>
            <person name="Woyke T."/>
        </authorList>
    </citation>
    <scope>NUCLEOTIDE SEQUENCE</scope>
    <source>
        <strain evidence="3">GVMAG-M-3300023184-86</strain>
    </source>
</reference>
<accession>A0A6C0IHI3</accession>
<dbReference type="InterPro" id="IPR016130">
    <property type="entry name" value="Tyr_Pase_AS"/>
</dbReference>
<keyword evidence="1" id="KW-0378">Hydrolase</keyword>
<dbReference type="PROSITE" id="PS00383">
    <property type="entry name" value="TYR_PHOSPHATASE_1"/>
    <property type="match status" value="1"/>
</dbReference>
<dbReference type="Gene3D" id="3.90.190.10">
    <property type="entry name" value="Protein tyrosine phosphatase superfamily"/>
    <property type="match status" value="1"/>
</dbReference>
<protein>
    <recommendedName>
        <fullName evidence="2">Tyrosine specific protein phosphatases domain-containing protein</fullName>
    </recommendedName>
</protein>
<evidence type="ECO:0000313" key="3">
    <source>
        <dbReference type="EMBL" id="QHT91926.1"/>
    </source>
</evidence>
<name>A0A6C0IHI3_9ZZZZ</name>
<dbReference type="GO" id="GO:0016791">
    <property type="term" value="F:phosphatase activity"/>
    <property type="evidence" value="ECO:0007669"/>
    <property type="project" value="UniProtKB-ARBA"/>
</dbReference>
<organism evidence="3">
    <name type="scientific">viral metagenome</name>
    <dbReference type="NCBI Taxonomy" id="1070528"/>
    <lineage>
        <taxon>unclassified sequences</taxon>
        <taxon>metagenomes</taxon>
        <taxon>organismal metagenomes</taxon>
    </lineage>
</organism>
<sequence>MEFVHKTDTTTCSLEIDRIDLSLSTNWIKDSITKFNSVFKGLKKNKAHQGPSFNSNWLSKNLCVGASIDSKSILNLFVCAGIDVFVCLIGTDKVKLQLYDYEKQLPAGKIYISEPIEDMNIISDDKVLALARRIAEFIRGGSKVFIHCSGGHGRTGTVAAVVLYLLYGLPLFQIRDYLQYSHDQRVYNYFGDKFYTYKLDEDDSLRDYFQEGQVPTPQVGFQWKQVERIINDLSHV</sequence>
<dbReference type="InterPro" id="IPR057023">
    <property type="entry name" value="PTP-SAK"/>
</dbReference>
<dbReference type="AlphaFoldDB" id="A0A6C0IHI3"/>
<proteinExistence type="predicted"/>
<evidence type="ECO:0000256" key="1">
    <source>
        <dbReference type="ARBA" id="ARBA00022801"/>
    </source>
</evidence>
<dbReference type="SUPFAM" id="SSF52799">
    <property type="entry name" value="(Phosphotyrosine protein) phosphatases II"/>
    <property type="match status" value="1"/>
</dbReference>
<dbReference type="InterPro" id="IPR029021">
    <property type="entry name" value="Prot-tyrosine_phosphatase-like"/>
</dbReference>
<evidence type="ECO:0000259" key="2">
    <source>
        <dbReference type="PROSITE" id="PS50056"/>
    </source>
</evidence>
<dbReference type="PROSITE" id="PS50056">
    <property type="entry name" value="TYR_PHOSPHATASE_2"/>
    <property type="match status" value="1"/>
</dbReference>
<dbReference type="Pfam" id="PF22784">
    <property type="entry name" value="PTP-SAK"/>
    <property type="match status" value="1"/>
</dbReference>